<keyword evidence="7" id="KW-1185">Reference proteome</keyword>
<feature type="coiled-coil region" evidence="2">
    <location>
        <begin position="1195"/>
        <end position="1222"/>
    </location>
</feature>
<keyword evidence="2" id="KW-0175">Coiled coil</keyword>
<keyword evidence="1" id="KW-1188">Viral release from host cell</keyword>
<name>A0ABQ4SZK9_9HYPH</name>
<keyword evidence="4" id="KW-1133">Transmembrane helix</keyword>
<dbReference type="NCBIfam" id="TIGR01760">
    <property type="entry name" value="tape_meas_TP901"/>
    <property type="match status" value="1"/>
</dbReference>
<comment type="caution">
    <text evidence="6">The sequence shown here is derived from an EMBL/GenBank/DDBJ whole genome shotgun (WGS) entry which is preliminary data.</text>
</comment>
<feature type="region of interest" description="Disordered" evidence="3">
    <location>
        <begin position="1513"/>
        <end position="1560"/>
    </location>
</feature>
<reference evidence="6" key="2">
    <citation type="submission" date="2021-08" db="EMBL/GenBank/DDBJ databases">
        <authorList>
            <person name="Tani A."/>
            <person name="Ola A."/>
            <person name="Ogura Y."/>
            <person name="Katsura K."/>
            <person name="Hayashi T."/>
        </authorList>
    </citation>
    <scope>NUCLEOTIDE SEQUENCE</scope>
    <source>
        <strain evidence="6">LMG 23639</strain>
    </source>
</reference>
<feature type="domain" description="Phage tail tape measure protein" evidence="5">
    <location>
        <begin position="445"/>
        <end position="649"/>
    </location>
</feature>
<evidence type="ECO:0000259" key="5">
    <source>
        <dbReference type="Pfam" id="PF10145"/>
    </source>
</evidence>
<dbReference type="Proteomes" id="UP001055102">
    <property type="component" value="Unassembled WGS sequence"/>
</dbReference>
<protein>
    <recommendedName>
        <fullName evidence="5">Phage tail tape measure protein domain-containing protein</fullName>
    </recommendedName>
</protein>
<feature type="compositionally biased region" description="Basic and acidic residues" evidence="3">
    <location>
        <begin position="1527"/>
        <end position="1560"/>
    </location>
</feature>
<dbReference type="PANTHER" id="PTHR37813">
    <property type="entry name" value="FELS-2 PROPHAGE PROTEIN"/>
    <property type="match status" value="1"/>
</dbReference>
<accession>A0ABQ4SZK9</accession>
<keyword evidence="4" id="KW-0472">Membrane</keyword>
<keyword evidence="4" id="KW-0812">Transmembrane</keyword>
<evidence type="ECO:0000313" key="6">
    <source>
        <dbReference type="EMBL" id="GJE07984.1"/>
    </source>
</evidence>
<dbReference type="InterPro" id="IPR010090">
    <property type="entry name" value="Phage_tape_meas"/>
</dbReference>
<feature type="region of interest" description="Disordered" evidence="3">
    <location>
        <begin position="242"/>
        <end position="273"/>
    </location>
</feature>
<reference evidence="6" key="1">
    <citation type="journal article" date="2021" name="Front. Microbiol.">
        <title>Comprehensive Comparative Genomics and Phenotyping of Methylobacterium Species.</title>
        <authorList>
            <person name="Alessa O."/>
            <person name="Ogura Y."/>
            <person name="Fujitani Y."/>
            <person name="Takami H."/>
            <person name="Hayashi T."/>
            <person name="Sahin N."/>
            <person name="Tani A."/>
        </authorList>
    </citation>
    <scope>NUCLEOTIDE SEQUENCE</scope>
    <source>
        <strain evidence="6">LMG 23639</strain>
    </source>
</reference>
<dbReference type="RefSeq" id="WP_238277414.1">
    <property type="nucleotide sequence ID" value="NZ_BPQR01000058.1"/>
</dbReference>
<organism evidence="6 7">
    <name type="scientific">Methylobacterium jeotgali</name>
    <dbReference type="NCBI Taxonomy" id="381630"/>
    <lineage>
        <taxon>Bacteria</taxon>
        <taxon>Pseudomonadati</taxon>
        <taxon>Pseudomonadota</taxon>
        <taxon>Alphaproteobacteria</taxon>
        <taxon>Hyphomicrobiales</taxon>
        <taxon>Methylobacteriaceae</taxon>
        <taxon>Methylobacterium</taxon>
    </lineage>
</organism>
<proteinExistence type="predicted"/>
<dbReference type="EMBL" id="BPQR01000058">
    <property type="protein sequence ID" value="GJE07984.1"/>
    <property type="molecule type" value="Genomic_DNA"/>
</dbReference>
<evidence type="ECO:0000256" key="4">
    <source>
        <dbReference type="SAM" id="Phobius"/>
    </source>
</evidence>
<evidence type="ECO:0000256" key="2">
    <source>
        <dbReference type="SAM" id="Coils"/>
    </source>
</evidence>
<sequence>MAGEDHLNVDLDVGSNELEASLRRTFEAMTAGLRAAEAMRTTMEKAVKASADYKDNLVAAQKAAEKAAPGSAAETRAFGRIEKLNAEQAKYNDSLAKEVQLQRELSVARGAVDRVRSEGRVADGRTVGQARAAENALKDALTGINTTTDQLTARLALATGKAMERLLTSTSQAVEGALVAAQQRVQIRAVRQAVPGSADAAIADARISTERAVRRLGEGSTLAERDAFADRQAIARVQALRERATAEAENKDRDATDRLRARRERETAEAENKEVDRIRRLQAVRERANAETENKDRDRRLTGETALRQVSRDTAFVNRYGVERGEFQRMIAQENLSINDQKALLRTWASERRAAVGAATPKTDEQLQFGAREGFRARRAAFDLDGGAQQFAFQAQLAANYATFGLLTSAITGAMAALVAFDENLVKFQAITGAANSEMAGFRANLLEVAATSKFSVNDLTQVAISLGQTGLAASEVTKALKPVVDLAAASGSTLQESVSAITGVLGAYNMEAGRAAEVADVFVAALNRTKLTMDQLQLGIQYAANIARDSDVSFTELTASIGAIAQAGVKSGSTIGTGMRQLITELAAPSDKLRSVLKEVGIDLADVDLRTQGFSGVLQNLQKAGFGTAEALRSMDLRAAAAFSALVGQADKLSTLQKEFLLTSAATEGAAKANESLSSAGQRLTNIVFGLVDTAFAPLVKVLTAAAGGTGTMLEKLNQLGPILPVIAAGFGSIATAIAAVKIGQLVAGFTSMLGAGGALALLSGPVGLAAGAVAGAGGLIYYLTTLQSEAEKAQVALDILKRSENELTSRQSTLQQRSTDLDRTIQTLIDRREKLNSDPLMRETAVIEAQKAFGDIGLAADPARTSVDELIKSLQGLRVELNTQLPTLLSEQISVLSKKIEELNRLQAARARGSQVTVGTASGDVAGMGALIDVDPLADIQRLDRNGPGIYSTMAQVIRDPRLLGENPLGGAAPYRTAALREVDELRTQATRALIAGYKSGADRLDARVKAVEAALARFNEVVATATDIQATEQQRRTAQAAERAASLQDTSEFAAVRSARDRLSGQQLAGVTEASRRAGFGGLQDMRAAARVVSGEAQGVLDQIKVLKDAIVARGGSDEEREQLRKAADDAYREVTTGLEAIVRGQSKEVRDRFSASAPEQKAVLNARIRSDEAQLALIQRQTAASGDPTRVAGFRAMAEQIQREINAAREQIFQIEQGNTPEEIVNKNPELRARRDEIQREGKAKLDQLTVTYGEIHKRLQDQILNYKIEGEQDRKSLIENQIKGLEKVRDDVRSTPEQMRAAVQEINRLLGEVAAIGKSINALQVQKGDIRIPDVVPGTTYRGGSTQQRIVDTLRGQGVSEERIRYALANGQIETGGYDPRVISGERRSSAGATGLFQFLPSTWERMYGTRNVDVGFEAQMRAFQEFTQRNAGTFRSNMGREATNEELYLMHQQGAGGALSLLRGGDRLATDIRGLDAVRGNMGKDFRSDITAEEFVQYILRKYRNAETTVGNPSPTSRATETARRQQTADDRTAEDFENRRQANARAEEKANRERMLADLRKQDRALSEQYDTQLTLAKRVQDPARVIDANRDAFTTLGQLFQNARQRDENQPDRGSDEDRETARAATRRRFADLYSQQGLNQAETAGKASLKEITDRLEQLIAARKEFERPENIARAGNTERINQLNDEINTLQKRKELEGEYAANQAKIIALEETLKQMKAVGLDTDRDTLAIRERLRDVTEQQKRLEPTNNLARQQARTERTLGEAGTGAVDSFMKSRGIVDFQGRLVDPMVEAQKRIEESLTVIGNSFDNLWTNLFNGSMKAGDALKKFATDILGGLMSSISKSLTNSIFRSIFGGEGLSGGSGGSITSFFSSLFGGTQAAALGGVIRRAGGGTVPVSDAALANRDSKMVYAMPGEFMLRKSAVDAIGRDKLEQMNALGNTMVSRAPPIDTSRRLGGASASANVYVVPPEQVPPPSEKDIVHMVGNNIRKGGALKELVKSVATRG</sequence>
<dbReference type="PANTHER" id="PTHR37813:SF1">
    <property type="entry name" value="FELS-2 PROPHAGE PROTEIN"/>
    <property type="match status" value="1"/>
</dbReference>
<feature type="compositionally biased region" description="Polar residues" evidence="3">
    <location>
        <begin position="1513"/>
        <end position="1526"/>
    </location>
</feature>
<evidence type="ECO:0000256" key="3">
    <source>
        <dbReference type="SAM" id="MobiDB-lite"/>
    </source>
</evidence>
<feature type="region of interest" description="Disordered" evidence="3">
    <location>
        <begin position="1607"/>
        <end position="1631"/>
    </location>
</feature>
<dbReference type="Gene3D" id="1.10.530.10">
    <property type="match status" value="1"/>
</dbReference>
<feature type="coiled-coil region" evidence="2">
    <location>
        <begin position="1683"/>
        <end position="1723"/>
    </location>
</feature>
<dbReference type="Pfam" id="PF10145">
    <property type="entry name" value="PhageMin_Tail"/>
    <property type="match status" value="1"/>
</dbReference>
<feature type="region of interest" description="Disordered" evidence="3">
    <location>
        <begin position="1755"/>
        <end position="1774"/>
    </location>
</feature>
<gene>
    <name evidence="6" type="ORF">AOPFMNJM_3316</name>
</gene>
<evidence type="ECO:0000313" key="7">
    <source>
        <dbReference type="Proteomes" id="UP001055102"/>
    </source>
</evidence>
<feature type="compositionally biased region" description="Basic and acidic residues" evidence="3">
    <location>
        <begin position="1612"/>
        <end position="1630"/>
    </location>
</feature>
<feature type="transmembrane region" description="Helical" evidence="4">
    <location>
        <begin position="754"/>
        <end position="785"/>
    </location>
</feature>
<evidence type="ECO:0000256" key="1">
    <source>
        <dbReference type="ARBA" id="ARBA00022612"/>
    </source>
</evidence>
<feature type="transmembrane region" description="Helical" evidence="4">
    <location>
        <begin position="724"/>
        <end position="742"/>
    </location>
</feature>